<dbReference type="PROSITE" id="PS50020">
    <property type="entry name" value="WW_DOMAIN_2"/>
    <property type="match status" value="1"/>
</dbReference>
<dbReference type="Pfam" id="PF15886">
    <property type="entry name" value="CBM39"/>
    <property type="match status" value="2"/>
</dbReference>
<evidence type="ECO:0000259" key="5">
    <source>
        <dbReference type="PROSITE" id="PS51762"/>
    </source>
</evidence>
<dbReference type="InterPro" id="IPR050546">
    <property type="entry name" value="Glycosyl_Hydrlase_16"/>
</dbReference>
<dbReference type="Gene3D" id="2.60.120.200">
    <property type="match status" value="1"/>
</dbReference>
<evidence type="ECO:0000256" key="1">
    <source>
        <dbReference type="ARBA" id="ARBA00008781"/>
    </source>
</evidence>
<dbReference type="EMBL" id="JADBJN010000001">
    <property type="protein sequence ID" value="KAG5679686.1"/>
    <property type="molecule type" value="Genomic_DNA"/>
</dbReference>
<accession>A0A9J6CDH2</accession>
<gene>
    <name evidence="7" type="ORF">PVAND_009239</name>
</gene>
<dbReference type="InterPro" id="IPR013320">
    <property type="entry name" value="ConA-like_dom_sf"/>
</dbReference>
<dbReference type="InterPro" id="IPR001202">
    <property type="entry name" value="WW_dom"/>
</dbReference>
<evidence type="ECO:0000313" key="7">
    <source>
        <dbReference type="EMBL" id="KAG5679686.1"/>
    </source>
</evidence>
<keyword evidence="2" id="KW-0399">Innate immunity</keyword>
<dbReference type="GO" id="GO:0005975">
    <property type="term" value="P:carbohydrate metabolic process"/>
    <property type="evidence" value="ECO:0007669"/>
    <property type="project" value="InterPro"/>
</dbReference>
<dbReference type="GO" id="GO:0045087">
    <property type="term" value="P:innate immune response"/>
    <property type="evidence" value="ECO:0007669"/>
    <property type="project" value="UniProtKB-KW"/>
</dbReference>
<dbReference type="OrthoDB" id="7789468at2759"/>
<dbReference type="SUPFAM" id="SSF49899">
    <property type="entry name" value="Concanavalin A-like lectins/glucanases"/>
    <property type="match status" value="1"/>
</dbReference>
<dbReference type="PANTHER" id="PTHR10963:SF60">
    <property type="entry name" value="GRAM-NEGATIVE BACTERIA-BINDING PROTEIN 1-RELATED"/>
    <property type="match status" value="1"/>
</dbReference>
<keyword evidence="3" id="KW-0391">Immunity</keyword>
<dbReference type="InterPro" id="IPR000757">
    <property type="entry name" value="Beta-glucanase-like"/>
</dbReference>
<reference evidence="7" key="1">
    <citation type="submission" date="2021-03" db="EMBL/GenBank/DDBJ databases">
        <title>Chromosome level genome of the anhydrobiotic midge Polypedilum vanderplanki.</title>
        <authorList>
            <person name="Yoshida Y."/>
            <person name="Kikawada T."/>
            <person name="Gusev O."/>
        </authorList>
    </citation>
    <scope>NUCLEOTIDE SEQUENCE</scope>
    <source>
        <strain evidence="7">NIAS01</strain>
        <tissue evidence="7">Whole body or cell culture</tissue>
    </source>
</reference>
<feature type="domain" description="CBM39" evidence="6">
    <location>
        <begin position="21"/>
        <end position="121"/>
    </location>
</feature>
<comment type="similarity">
    <text evidence="1">Belongs to the insect beta-1,3-glucan binding protein family.</text>
</comment>
<dbReference type="InterPro" id="IPR043030">
    <property type="entry name" value="BGBP_N_sf"/>
</dbReference>
<sequence>MECFTINLIFLIIFAPIVYGFSVPTVNVKLLKPKGIQFSIQEKRDVFNDVRIFVFASKSLINNLKFVESELKRDVNGLWTYETTNVDLTADDSIEYWMYVECNKLGRYVTNVIKVADIDQQQSNQKLNPRSIVITPTVNNTYPQINVKRSKTGNIRFYIQDEQHENGPLTNVKLIIFASKPIANNSKLIEVPLVKNNDNGVWSYELKNTPLTVDDEIEYWLSTEMYGLGYFSNNIIKLRDLEIDDGKWQKRQFVAEGIFNETFPIVNVEMVGNNGLVISLQEEYDEFNDVRITIFSPKILVNNDLQYTENQLKRDDSGLWIYEMRNIALKNDDIFEYWIYVEKPNVGYFASQKFRVQDIAPSSPVEQLPPSPEQLKISTTTPMPSTCEASVSTVNGKSVACRNSIIFNEDFNLDNLRYWSFDTRFPLDDATADAEFCIYEKRAETSFIRDGSMTLKAESLKKIAGFDDARIRIGSYNLKERCTPISNDERECSRQAQFGYILPPVTSAYLTTRSKFSFMYGRVEARLRAPIGDYLYAQITLQPQLKPEEAANDSSTSQHLKVFFARGNEQLKDADEEVGGSRVYGGAILSKNPKNNLKWLKSKQFPNTHLGNDFHIYELLWTPTEISLSIDGIKYGSLSSNLRDSAMVAKIKSAVNWANNGPFDREHFLSINLGAGSVKNFYSINNTLVNGAEFEPKPWSDTDPRAERSFYMAHDKWYPTWKKPSLEVDYIKIYSV</sequence>
<dbReference type="PROSITE" id="PS51762">
    <property type="entry name" value="GH16_2"/>
    <property type="match status" value="1"/>
</dbReference>
<dbReference type="Proteomes" id="UP001107558">
    <property type="component" value="Chromosome 1"/>
</dbReference>
<name>A0A9J6CDH2_POLVA</name>
<proteinExistence type="inferred from homology"/>
<comment type="caution">
    <text evidence="7">The sequence shown here is derived from an EMBL/GenBank/DDBJ whole genome shotgun (WGS) entry which is preliminary data.</text>
</comment>
<dbReference type="PROSITE" id="PS51969">
    <property type="entry name" value="CBM39"/>
    <property type="match status" value="1"/>
</dbReference>
<evidence type="ECO:0000259" key="4">
    <source>
        <dbReference type="PROSITE" id="PS50020"/>
    </source>
</evidence>
<feature type="domain" description="GH16" evidence="5">
    <location>
        <begin position="376"/>
        <end position="736"/>
    </location>
</feature>
<dbReference type="GO" id="GO:0030246">
    <property type="term" value="F:carbohydrate binding"/>
    <property type="evidence" value="ECO:0007669"/>
    <property type="project" value="InterPro"/>
</dbReference>
<evidence type="ECO:0000256" key="2">
    <source>
        <dbReference type="ARBA" id="ARBA00022588"/>
    </source>
</evidence>
<dbReference type="PANTHER" id="PTHR10963">
    <property type="entry name" value="GLYCOSYL HYDROLASE-RELATED"/>
    <property type="match status" value="1"/>
</dbReference>
<evidence type="ECO:0000259" key="6">
    <source>
        <dbReference type="PROSITE" id="PS51969"/>
    </source>
</evidence>
<evidence type="ECO:0000256" key="3">
    <source>
        <dbReference type="ARBA" id="ARBA00022859"/>
    </source>
</evidence>
<protein>
    <submittedName>
        <fullName evidence="7">Uncharacterized protein</fullName>
    </submittedName>
</protein>
<organism evidence="7 8">
    <name type="scientific">Polypedilum vanderplanki</name>
    <name type="common">Sleeping chironomid midge</name>
    <dbReference type="NCBI Taxonomy" id="319348"/>
    <lineage>
        <taxon>Eukaryota</taxon>
        <taxon>Metazoa</taxon>
        <taxon>Ecdysozoa</taxon>
        <taxon>Arthropoda</taxon>
        <taxon>Hexapoda</taxon>
        <taxon>Insecta</taxon>
        <taxon>Pterygota</taxon>
        <taxon>Neoptera</taxon>
        <taxon>Endopterygota</taxon>
        <taxon>Diptera</taxon>
        <taxon>Nematocera</taxon>
        <taxon>Chironomoidea</taxon>
        <taxon>Chironomidae</taxon>
        <taxon>Chironominae</taxon>
        <taxon>Polypedilum</taxon>
        <taxon>Polypedilum</taxon>
    </lineage>
</organism>
<dbReference type="AlphaFoldDB" id="A0A9J6CDH2"/>
<evidence type="ECO:0000313" key="8">
    <source>
        <dbReference type="Proteomes" id="UP001107558"/>
    </source>
</evidence>
<feature type="domain" description="WW" evidence="4">
    <location>
        <begin position="693"/>
        <end position="726"/>
    </location>
</feature>
<keyword evidence="8" id="KW-1185">Reference proteome</keyword>
<dbReference type="GO" id="GO:0004553">
    <property type="term" value="F:hydrolase activity, hydrolyzing O-glycosyl compounds"/>
    <property type="evidence" value="ECO:0007669"/>
    <property type="project" value="InterPro"/>
</dbReference>
<dbReference type="InterPro" id="IPR031756">
    <property type="entry name" value="BGBP_N"/>
</dbReference>
<dbReference type="Gene3D" id="2.60.40.2140">
    <property type="entry name" value="Beta-1,3-glucan-recognition protein, N-terminal domain"/>
    <property type="match status" value="2"/>
</dbReference>